<name>A0A553GX84_9PSED</name>
<dbReference type="GO" id="GO:0009247">
    <property type="term" value="P:glycolipid biosynthetic process"/>
    <property type="evidence" value="ECO:0007669"/>
    <property type="project" value="UniProtKB-ARBA"/>
</dbReference>
<comment type="subcellular location">
    <subcellularLocation>
        <location evidence="1">Cell inner membrane</location>
    </subcellularLocation>
</comment>
<dbReference type="GO" id="GO:0005886">
    <property type="term" value="C:plasma membrane"/>
    <property type="evidence" value="ECO:0007669"/>
    <property type="project" value="UniProtKB-SubCell"/>
</dbReference>
<sequence>MTAEIFWRGFRSECKALTEVLCIAFLVWVLPWRLAFRALRFMTRFTFFSAPATHSAGTQLLKHGYTTPNAERLFSLHRLVDMADYFLTLKYGDGWSGKYCQVSGLVPAESTVGSKGILFITFHYGQGFWALRYLRDRGLPVAWLHAPPPKNAPFGQKFAGWMGRRRIHQVTTLCGSPAIPVGGSVARMKARLLDERLPVMAMPDAPLQAGQSSVPVVFLGKPARIPAGTIRMAIQVGAPVVVYTMAVDPVDGHRRLHFEPPLRESTPEALAQRLCDHLQSAIERDPTAWHVWPWADGFFDTQPQAAPE</sequence>
<gene>
    <name evidence="8" type="ORF">FM069_15225</name>
</gene>
<dbReference type="EMBL" id="VJOY01000010">
    <property type="protein sequence ID" value="TRX74093.1"/>
    <property type="molecule type" value="Genomic_DNA"/>
</dbReference>
<proteinExistence type="predicted"/>
<evidence type="ECO:0000256" key="1">
    <source>
        <dbReference type="ARBA" id="ARBA00004533"/>
    </source>
</evidence>
<dbReference type="InterPro" id="IPR004960">
    <property type="entry name" value="LipA_acyltrans"/>
</dbReference>
<keyword evidence="4" id="KW-0808">Transferase</keyword>
<evidence type="ECO:0000256" key="6">
    <source>
        <dbReference type="ARBA" id="ARBA00023315"/>
    </source>
</evidence>
<dbReference type="Pfam" id="PF03279">
    <property type="entry name" value="Lip_A_acyltrans"/>
    <property type="match status" value="1"/>
</dbReference>
<keyword evidence="7" id="KW-0812">Transmembrane</keyword>
<keyword evidence="3" id="KW-0997">Cell inner membrane</keyword>
<dbReference type="AlphaFoldDB" id="A0A553GX84"/>
<feature type="transmembrane region" description="Helical" evidence="7">
    <location>
        <begin position="16"/>
        <end position="36"/>
    </location>
</feature>
<organism evidence="8 9">
    <name type="scientific">Pseudomonas mangiferae</name>
    <dbReference type="NCBI Taxonomy" id="2593654"/>
    <lineage>
        <taxon>Bacteria</taxon>
        <taxon>Pseudomonadati</taxon>
        <taxon>Pseudomonadota</taxon>
        <taxon>Gammaproteobacteria</taxon>
        <taxon>Pseudomonadales</taxon>
        <taxon>Pseudomonadaceae</taxon>
        <taxon>Pseudomonas</taxon>
    </lineage>
</organism>
<evidence type="ECO:0000313" key="8">
    <source>
        <dbReference type="EMBL" id="TRX74093.1"/>
    </source>
</evidence>
<evidence type="ECO:0000256" key="4">
    <source>
        <dbReference type="ARBA" id="ARBA00022679"/>
    </source>
</evidence>
<keyword evidence="7" id="KW-1133">Transmembrane helix</keyword>
<evidence type="ECO:0000256" key="3">
    <source>
        <dbReference type="ARBA" id="ARBA00022519"/>
    </source>
</evidence>
<evidence type="ECO:0000256" key="5">
    <source>
        <dbReference type="ARBA" id="ARBA00023136"/>
    </source>
</evidence>
<keyword evidence="5 7" id="KW-0472">Membrane</keyword>
<dbReference type="RefSeq" id="WP_143489219.1">
    <property type="nucleotide sequence ID" value="NZ_VJOY01000010.1"/>
</dbReference>
<accession>A0A553GX84</accession>
<dbReference type="GO" id="GO:0016746">
    <property type="term" value="F:acyltransferase activity"/>
    <property type="evidence" value="ECO:0007669"/>
    <property type="project" value="UniProtKB-KW"/>
</dbReference>
<keyword evidence="2" id="KW-1003">Cell membrane</keyword>
<protein>
    <recommendedName>
        <fullName evidence="10">Lipid A biosynthesis lauroyl acyltransferase</fullName>
    </recommendedName>
</protein>
<comment type="caution">
    <text evidence="8">The sequence shown here is derived from an EMBL/GenBank/DDBJ whole genome shotgun (WGS) entry which is preliminary data.</text>
</comment>
<dbReference type="OrthoDB" id="5760471at2"/>
<keyword evidence="6" id="KW-0012">Acyltransferase</keyword>
<evidence type="ECO:0000313" key="9">
    <source>
        <dbReference type="Proteomes" id="UP000315235"/>
    </source>
</evidence>
<evidence type="ECO:0000256" key="7">
    <source>
        <dbReference type="SAM" id="Phobius"/>
    </source>
</evidence>
<keyword evidence="9" id="KW-1185">Reference proteome</keyword>
<dbReference type="Proteomes" id="UP000315235">
    <property type="component" value="Unassembled WGS sequence"/>
</dbReference>
<evidence type="ECO:0008006" key="10">
    <source>
        <dbReference type="Google" id="ProtNLM"/>
    </source>
</evidence>
<evidence type="ECO:0000256" key="2">
    <source>
        <dbReference type="ARBA" id="ARBA00022475"/>
    </source>
</evidence>
<reference evidence="8 9" key="1">
    <citation type="submission" date="2019-07" db="EMBL/GenBank/DDBJ databases">
        <title>Pseudomonas mangiferae sp. nov., isolated from bark of mango tree in Thailand.</title>
        <authorList>
            <person name="Srisuk N."/>
            <person name="Anurat P."/>
        </authorList>
    </citation>
    <scope>NUCLEOTIDE SEQUENCE [LARGE SCALE GENOMIC DNA]</scope>
    <source>
        <strain evidence="8 9">DMKU_BBB3-04</strain>
    </source>
</reference>